<organism evidence="2 3">
    <name type="scientific">Candidatus Kerfeldbacteria bacterium CG08_land_8_20_14_0_20_43_14</name>
    <dbReference type="NCBI Taxonomy" id="2014246"/>
    <lineage>
        <taxon>Bacteria</taxon>
        <taxon>Candidatus Kerfeldiibacteriota</taxon>
    </lineage>
</organism>
<name>A0A2H0YQ58_9BACT</name>
<comment type="caution">
    <text evidence="2">The sequence shown here is derived from an EMBL/GenBank/DDBJ whole genome shotgun (WGS) entry which is preliminary data.</text>
</comment>
<keyword evidence="1" id="KW-0812">Transmembrane</keyword>
<gene>
    <name evidence="2" type="ORF">COT26_02520</name>
</gene>
<proteinExistence type="predicted"/>
<keyword evidence="1" id="KW-0472">Membrane</keyword>
<dbReference type="EMBL" id="PEXW01000056">
    <property type="protein sequence ID" value="PIS40600.1"/>
    <property type="molecule type" value="Genomic_DNA"/>
</dbReference>
<feature type="transmembrane region" description="Helical" evidence="1">
    <location>
        <begin position="97"/>
        <end position="121"/>
    </location>
</feature>
<evidence type="ECO:0000313" key="3">
    <source>
        <dbReference type="Proteomes" id="UP000236845"/>
    </source>
</evidence>
<accession>A0A2H0YQ58</accession>
<evidence type="ECO:0008006" key="4">
    <source>
        <dbReference type="Google" id="ProtNLM"/>
    </source>
</evidence>
<feature type="transmembrane region" description="Helical" evidence="1">
    <location>
        <begin position="6"/>
        <end position="27"/>
    </location>
</feature>
<reference evidence="3" key="1">
    <citation type="submission" date="2017-09" db="EMBL/GenBank/DDBJ databases">
        <title>Depth-based differentiation of microbial function through sediment-hosted aquifers and enrichment of novel symbionts in the deep terrestrial subsurface.</title>
        <authorList>
            <person name="Probst A.J."/>
            <person name="Ladd B."/>
            <person name="Jarett J.K."/>
            <person name="Geller-Mcgrath D.E."/>
            <person name="Sieber C.M.K."/>
            <person name="Emerson J.B."/>
            <person name="Anantharaman K."/>
            <person name="Thomas B.C."/>
            <person name="Malmstrom R."/>
            <person name="Stieglmeier M."/>
            <person name="Klingl A."/>
            <person name="Woyke T."/>
            <person name="Ryan C.M."/>
            <person name="Banfield J.F."/>
        </authorList>
    </citation>
    <scope>NUCLEOTIDE SEQUENCE [LARGE SCALE GENOMIC DNA]</scope>
</reference>
<evidence type="ECO:0000256" key="1">
    <source>
        <dbReference type="SAM" id="Phobius"/>
    </source>
</evidence>
<dbReference type="Pfam" id="PF20221">
    <property type="entry name" value="DUF6580"/>
    <property type="match status" value="1"/>
</dbReference>
<dbReference type="AlphaFoldDB" id="A0A2H0YQ58"/>
<sequence>MQIKKYLSAKNIVAIILIAFAVVARFLPHPMNFAPIAAVAMFSGVYLSKKASIIVPVVAMMFSDIFLGLHNLIFFTWGCMILSGLIGWWVKKHKNTLTIISGSLAGSIIFFLVTNTAVWAVNMGDFYARNFSGLMQSYSLGLPFFRNTVLGDLFYTAVFFGTFEIVLAWERKRRKFQVLG</sequence>
<dbReference type="Proteomes" id="UP000236845">
    <property type="component" value="Unassembled WGS sequence"/>
</dbReference>
<protein>
    <recommendedName>
        <fullName evidence="4">ECF transporter S component</fullName>
    </recommendedName>
</protein>
<keyword evidence="1" id="KW-1133">Transmembrane helix</keyword>
<evidence type="ECO:0000313" key="2">
    <source>
        <dbReference type="EMBL" id="PIS40600.1"/>
    </source>
</evidence>
<feature type="transmembrane region" description="Helical" evidence="1">
    <location>
        <begin position="68"/>
        <end position="90"/>
    </location>
</feature>
<dbReference type="InterPro" id="IPR046487">
    <property type="entry name" value="DUF6580"/>
</dbReference>
<feature type="transmembrane region" description="Helical" evidence="1">
    <location>
        <begin position="153"/>
        <end position="169"/>
    </location>
</feature>